<organism evidence="1">
    <name type="scientific">Candidatus Methanophagaceae archaeon ANME-1 ERB6</name>
    <dbReference type="NCBI Taxonomy" id="2759912"/>
    <lineage>
        <taxon>Archaea</taxon>
        <taxon>Methanobacteriati</taxon>
        <taxon>Methanobacteriota</taxon>
        <taxon>Stenosarchaea group</taxon>
        <taxon>Methanomicrobia</taxon>
        <taxon>Candidatus Methanophagales</taxon>
        <taxon>Candidatus Methanophagaceae</taxon>
    </lineage>
</organism>
<dbReference type="EMBL" id="MT631473">
    <property type="protein sequence ID" value="QNO51580.1"/>
    <property type="molecule type" value="Genomic_DNA"/>
</dbReference>
<dbReference type="Gene3D" id="2.60.40.10">
    <property type="entry name" value="Immunoglobulins"/>
    <property type="match status" value="1"/>
</dbReference>
<name>A0A7G9YU96_9EURY</name>
<dbReference type="AlphaFoldDB" id="A0A7G9YU96"/>
<protein>
    <recommendedName>
        <fullName evidence="2">Alpha-galactosidase NEW3 domain-containing protein</fullName>
    </recommendedName>
</protein>
<proteinExistence type="predicted"/>
<gene>
    <name evidence="1" type="ORF">FJOHDBIG_00029</name>
</gene>
<evidence type="ECO:0008006" key="2">
    <source>
        <dbReference type="Google" id="ProtNLM"/>
    </source>
</evidence>
<evidence type="ECO:0000313" key="1">
    <source>
        <dbReference type="EMBL" id="QNO51580.1"/>
    </source>
</evidence>
<reference evidence="1" key="1">
    <citation type="submission" date="2020-06" db="EMBL/GenBank/DDBJ databases">
        <title>Unique genomic features of the anaerobic methanotrophic archaea.</title>
        <authorList>
            <person name="Chadwick G.L."/>
            <person name="Skennerton C.T."/>
            <person name="Laso-Perez R."/>
            <person name="Leu A.O."/>
            <person name="Speth D.R."/>
            <person name="Yu H."/>
            <person name="Morgan-Lang C."/>
            <person name="Hatzenpichler R."/>
            <person name="Goudeau D."/>
            <person name="Malmstrom R."/>
            <person name="Brazelton W.J."/>
            <person name="Woyke T."/>
            <person name="Hallam S.J."/>
            <person name="Tyson G.W."/>
            <person name="Wegener G."/>
            <person name="Boetius A."/>
            <person name="Orphan V."/>
        </authorList>
    </citation>
    <scope>NUCLEOTIDE SEQUENCE</scope>
</reference>
<accession>A0A7G9YU96</accession>
<sequence length="420" mass="47173">MRKEEAKTKAKALVVLGVFILSVFSVAAVAGQVPLPALEEVSEQSEEEQQADYKKLQISPKHEWFELKPGGEKEFTVKVKNKDEEAVSTSPRIEVQPYGEYFLEEEWITVEPGSAEIKAGGEQEYTVKVRIPEDAEIGHYSAQIVFTNDTMPTPYPAPFPMYVNSLMLSIQVWEPPKILIQPRHIHDRVEAGQRQEYEIQLENKGDKAIAISPEIGGGERWHGPFENTIPEGWLTIDAPAKVEANSKATVKVTVNVPIDAKGRYEGGINLNIDDPSIERWDQEVHIGLEVWKQPTTPFREDFTVKQGEKITVEITARQHAYDRYGGGVEEKEEPSFDVTLTTPEGGKLTSEPSKTVKKGEVSLGMDYLPPWEASSEGMYHVMSTEYSETYEITNATGGAWTLEILPRNAERFEYTIEIGE</sequence>
<dbReference type="InterPro" id="IPR013783">
    <property type="entry name" value="Ig-like_fold"/>
</dbReference>